<reference evidence="2 3" key="1">
    <citation type="journal article" date="2023" name="IMA Fungus">
        <title>Comparative genomic study of the Penicillium genus elucidates a diverse pangenome and 15 lateral gene transfer events.</title>
        <authorList>
            <person name="Petersen C."/>
            <person name="Sorensen T."/>
            <person name="Nielsen M.R."/>
            <person name="Sondergaard T.E."/>
            <person name="Sorensen J.L."/>
            <person name="Fitzpatrick D.A."/>
            <person name="Frisvad J.C."/>
            <person name="Nielsen K.L."/>
        </authorList>
    </citation>
    <scope>NUCLEOTIDE SEQUENCE [LARGE SCALE GENOMIC DNA]</scope>
    <source>
        <strain evidence="2 3">IBT 35679</strain>
    </source>
</reference>
<proteinExistence type="predicted"/>
<name>A0AAD6CLH1_9EURO</name>
<accession>A0AAD6CLH1</accession>
<dbReference type="Proteomes" id="UP001220324">
    <property type="component" value="Unassembled WGS sequence"/>
</dbReference>
<protein>
    <recommendedName>
        <fullName evidence="1">Luciferase domain-containing protein</fullName>
    </recommendedName>
</protein>
<organism evidence="2 3">
    <name type="scientific">Penicillium frequentans</name>
    <dbReference type="NCBI Taxonomy" id="3151616"/>
    <lineage>
        <taxon>Eukaryota</taxon>
        <taxon>Fungi</taxon>
        <taxon>Dikarya</taxon>
        <taxon>Ascomycota</taxon>
        <taxon>Pezizomycotina</taxon>
        <taxon>Eurotiomycetes</taxon>
        <taxon>Eurotiomycetidae</taxon>
        <taxon>Eurotiales</taxon>
        <taxon>Aspergillaceae</taxon>
        <taxon>Penicillium</taxon>
    </lineage>
</organism>
<dbReference type="InterPro" id="IPR040841">
    <property type="entry name" value="Luciferase_dom"/>
</dbReference>
<sequence length="278" mass="30964">MSYDQITKHLRSLPIRLPHTQQERFALALGTTAAVGTSLILPTLYRDYRTFRSYGPGGVPSNVFGWLIVRTIFQPFMGEMFGTEIYVQRVHALEGHGAGEAGFLTLAPEQVRSVKERPVVGPHVVPQRQLTQLPEEEIKDKLEAAFRAFGRRNHHLVRFQRSGQELHSDALFLSNHLPASDAVKATDGELAHLHSTGEFSGHMLLAPADCMKVIEAGWGQRHGFSGRSALSILSFGTKKDIPAEFLFIYAPRNDAEIATFMQIVEAGIKYTTGREDVR</sequence>
<evidence type="ECO:0000313" key="3">
    <source>
        <dbReference type="Proteomes" id="UP001220324"/>
    </source>
</evidence>
<dbReference type="InterPro" id="IPR048273">
    <property type="entry name" value="Luciferase"/>
</dbReference>
<dbReference type="PANTHER" id="PTHR38695">
    <property type="entry name" value="AMINO ACID PERMEASE_ SLC12A DOMAIN-CONTAINING PROTEIN"/>
    <property type="match status" value="1"/>
</dbReference>
<feature type="domain" description="Luciferase" evidence="1">
    <location>
        <begin position="188"/>
        <end position="266"/>
    </location>
</feature>
<dbReference type="Pfam" id="PF17648">
    <property type="entry name" value="Luciferase"/>
    <property type="match status" value="1"/>
</dbReference>
<evidence type="ECO:0000313" key="2">
    <source>
        <dbReference type="EMBL" id="KAJ5525747.1"/>
    </source>
</evidence>
<evidence type="ECO:0000259" key="1">
    <source>
        <dbReference type="Pfam" id="PF17648"/>
    </source>
</evidence>
<dbReference type="AlphaFoldDB" id="A0AAD6CLH1"/>
<comment type="caution">
    <text evidence="2">The sequence shown here is derived from an EMBL/GenBank/DDBJ whole genome shotgun (WGS) entry which is preliminary data.</text>
</comment>
<keyword evidence="3" id="KW-1185">Reference proteome</keyword>
<gene>
    <name evidence="2" type="ORF">N7494_012397</name>
</gene>
<dbReference type="PANTHER" id="PTHR38695:SF1">
    <property type="entry name" value="AMINO ACID PERMEASE_ SLC12A DOMAIN-CONTAINING PROTEIN"/>
    <property type="match status" value="1"/>
</dbReference>
<dbReference type="EMBL" id="JAQIZZ010000008">
    <property type="protein sequence ID" value="KAJ5525747.1"/>
    <property type="molecule type" value="Genomic_DNA"/>
</dbReference>